<evidence type="ECO:0000256" key="2">
    <source>
        <dbReference type="ARBA" id="ARBA00023015"/>
    </source>
</evidence>
<gene>
    <name evidence="7" type="primary">ecfG_1</name>
    <name evidence="7" type="ORF">DEA8626_00787</name>
</gene>
<dbReference type="InterPro" id="IPR013325">
    <property type="entry name" value="RNA_pol_sigma_r2"/>
</dbReference>
<protein>
    <submittedName>
        <fullName evidence="7">ECF RNA polymerase sigma factor EcfG</fullName>
    </submittedName>
</protein>
<dbReference type="Pfam" id="PF04542">
    <property type="entry name" value="Sigma70_r2"/>
    <property type="match status" value="1"/>
</dbReference>
<reference evidence="7 8" key="1">
    <citation type="submission" date="2018-03" db="EMBL/GenBank/DDBJ databases">
        <authorList>
            <person name="Keele B.F."/>
        </authorList>
    </citation>
    <scope>NUCLEOTIDE SEQUENCE [LARGE SCALE GENOMIC DNA]</scope>
    <source>
        <strain evidence="7 8">CECT 8626</strain>
    </source>
</reference>
<dbReference type="NCBIfam" id="TIGR02937">
    <property type="entry name" value="sigma70-ECF"/>
    <property type="match status" value="1"/>
</dbReference>
<evidence type="ECO:0000256" key="3">
    <source>
        <dbReference type="ARBA" id="ARBA00023082"/>
    </source>
</evidence>
<evidence type="ECO:0000256" key="1">
    <source>
        <dbReference type="ARBA" id="ARBA00010641"/>
    </source>
</evidence>
<dbReference type="CDD" id="cd06171">
    <property type="entry name" value="Sigma70_r4"/>
    <property type="match status" value="1"/>
</dbReference>
<organism evidence="7 8">
    <name type="scientific">Albidovulum aquaemixtae</name>
    <dbReference type="NCBI Taxonomy" id="1542388"/>
    <lineage>
        <taxon>Bacteria</taxon>
        <taxon>Pseudomonadati</taxon>
        <taxon>Pseudomonadota</taxon>
        <taxon>Alphaproteobacteria</taxon>
        <taxon>Rhodobacterales</taxon>
        <taxon>Paracoccaceae</taxon>
        <taxon>Albidovulum</taxon>
    </lineage>
</organism>
<dbReference type="GO" id="GO:0016987">
    <property type="term" value="F:sigma factor activity"/>
    <property type="evidence" value="ECO:0007669"/>
    <property type="project" value="UniProtKB-KW"/>
</dbReference>
<dbReference type="InterPro" id="IPR036388">
    <property type="entry name" value="WH-like_DNA-bd_sf"/>
</dbReference>
<dbReference type="Proteomes" id="UP000244924">
    <property type="component" value="Unassembled WGS sequence"/>
</dbReference>
<dbReference type="InterPro" id="IPR014284">
    <property type="entry name" value="RNA_pol_sigma-70_dom"/>
</dbReference>
<dbReference type="AlphaFoldDB" id="A0A2R8B3N6"/>
<feature type="domain" description="RNA polymerase sigma factor 70 region 4 type 2" evidence="6">
    <location>
        <begin position="116"/>
        <end position="166"/>
    </location>
</feature>
<dbReference type="GO" id="GO:0006352">
    <property type="term" value="P:DNA-templated transcription initiation"/>
    <property type="evidence" value="ECO:0007669"/>
    <property type="project" value="InterPro"/>
</dbReference>
<dbReference type="PANTHER" id="PTHR43133:SF25">
    <property type="entry name" value="RNA POLYMERASE SIGMA FACTOR RFAY-RELATED"/>
    <property type="match status" value="1"/>
</dbReference>
<dbReference type="SUPFAM" id="SSF88946">
    <property type="entry name" value="Sigma2 domain of RNA polymerase sigma factors"/>
    <property type="match status" value="1"/>
</dbReference>
<dbReference type="InterPro" id="IPR013249">
    <property type="entry name" value="RNA_pol_sigma70_r4_t2"/>
</dbReference>
<dbReference type="Pfam" id="PF08281">
    <property type="entry name" value="Sigma70_r4_2"/>
    <property type="match status" value="1"/>
</dbReference>
<dbReference type="Gene3D" id="1.10.1740.10">
    <property type="match status" value="1"/>
</dbReference>
<dbReference type="InterPro" id="IPR013324">
    <property type="entry name" value="RNA_pol_sigma_r3/r4-like"/>
</dbReference>
<feature type="domain" description="RNA polymerase sigma-70 region 2" evidence="5">
    <location>
        <begin position="25"/>
        <end position="86"/>
    </location>
</feature>
<evidence type="ECO:0000313" key="7">
    <source>
        <dbReference type="EMBL" id="SPH17271.1"/>
    </source>
</evidence>
<keyword evidence="3" id="KW-0731">Sigma factor</keyword>
<dbReference type="Gene3D" id="1.10.10.10">
    <property type="entry name" value="Winged helix-like DNA-binding domain superfamily/Winged helix DNA-binding domain"/>
    <property type="match status" value="1"/>
</dbReference>
<keyword evidence="8" id="KW-1185">Reference proteome</keyword>
<dbReference type="InterPro" id="IPR039425">
    <property type="entry name" value="RNA_pol_sigma-70-like"/>
</dbReference>
<dbReference type="RefSeq" id="WP_108851733.1">
    <property type="nucleotide sequence ID" value="NZ_OMOQ01000001.1"/>
</dbReference>
<proteinExistence type="inferred from homology"/>
<name>A0A2R8B3N6_9RHOB</name>
<dbReference type="OrthoDB" id="9803470at2"/>
<sequence>MIVGNRGRAAVTDDAPFRTELVGLLPRLRRFALTLTRDPADGDDLVQMTCERAILRMAQWREGTRLDSWLYTMMRNLWTSEIRKRRVRVGQGQVEAAEAGELSNPVGPADHVYGNELIAIVMALPEGMSATLLLVSIEGHSYKEAAEILDIPIGTVMSRMSKARQLMKERLAQAGGMAET</sequence>
<dbReference type="SUPFAM" id="SSF88659">
    <property type="entry name" value="Sigma3 and sigma4 domains of RNA polymerase sigma factors"/>
    <property type="match status" value="1"/>
</dbReference>
<comment type="similarity">
    <text evidence="1">Belongs to the sigma-70 factor family. ECF subfamily.</text>
</comment>
<dbReference type="GO" id="GO:0003677">
    <property type="term" value="F:DNA binding"/>
    <property type="evidence" value="ECO:0007669"/>
    <property type="project" value="InterPro"/>
</dbReference>
<keyword evidence="4" id="KW-0804">Transcription</keyword>
<evidence type="ECO:0000259" key="6">
    <source>
        <dbReference type="Pfam" id="PF08281"/>
    </source>
</evidence>
<keyword evidence="2" id="KW-0805">Transcription regulation</keyword>
<evidence type="ECO:0000259" key="5">
    <source>
        <dbReference type="Pfam" id="PF04542"/>
    </source>
</evidence>
<accession>A0A2R8B3N6</accession>
<dbReference type="PANTHER" id="PTHR43133">
    <property type="entry name" value="RNA POLYMERASE ECF-TYPE SIGMA FACTO"/>
    <property type="match status" value="1"/>
</dbReference>
<dbReference type="InterPro" id="IPR007627">
    <property type="entry name" value="RNA_pol_sigma70_r2"/>
</dbReference>
<evidence type="ECO:0000256" key="4">
    <source>
        <dbReference type="ARBA" id="ARBA00023163"/>
    </source>
</evidence>
<evidence type="ECO:0000313" key="8">
    <source>
        <dbReference type="Proteomes" id="UP000244924"/>
    </source>
</evidence>
<dbReference type="EMBL" id="OMOQ01000001">
    <property type="protein sequence ID" value="SPH17271.1"/>
    <property type="molecule type" value="Genomic_DNA"/>
</dbReference>